<evidence type="ECO:0000313" key="3">
    <source>
        <dbReference type="Proteomes" id="UP001302602"/>
    </source>
</evidence>
<dbReference type="RefSeq" id="XP_062649413.1">
    <property type="nucleotide sequence ID" value="XM_062792331.1"/>
</dbReference>
<evidence type="ECO:0000256" key="1">
    <source>
        <dbReference type="SAM" id="Phobius"/>
    </source>
</evidence>
<organism evidence="2 3">
    <name type="scientific">Parathielavia appendiculata</name>
    <dbReference type="NCBI Taxonomy" id="2587402"/>
    <lineage>
        <taxon>Eukaryota</taxon>
        <taxon>Fungi</taxon>
        <taxon>Dikarya</taxon>
        <taxon>Ascomycota</taxon>
        <taxon>Pezizomycotina</taxon>
        <taxon>Sordariomycetes</taxon>
        <taxon>Sordariomycetidae</taxon>
        <taxon>Sordariales</taxon>
        <taxon>Chaetomiaceae</taxon>
        <taxon>Parathielavia</taxon>
    </lineage>
</organism>
<accession>A0AAN6U379</accession>
<comment type="caution">
    <text evidence="2">The sequence shown here is derived from an EMBL/GenBank/DDBJ whole genome shotgun (WGS) entry which is preliminary data.</text>
</comment>
<keyword evidence="1" id="KW-1133">Transmembrane helix</keyword>
<keyword evidence="1" id="KW-0472">Membrane</keyword>
<reference evidence="2" key="2">
    <citation type="submission" date="2023-05" db="EMBL/GenBank/DDBJ databases">
        <authorList>
            <consortium name="Lawrence Berkeley National Laboratory"/>
            <person name="Steindorff A."/>
            <person name="Hensen N."/>
            <person name="Bonometti L."/>
            <person name="Westerberg I."/>
            <person name="Brannstrom I.O."/>
            <person name="Guillou S."/>
            <person name="Cros-Aarteil S."/>
            <person name="Calhoun S."/>
            <person name="Haridas S."/>
            <person name="Kuo A."/>
            <person name="Mondo S."/>
            <person name="Pangilinan J."/>
            <person name="Riley R."/>
            <person name="Labutti K."/>
            <person name="Andreopoulos B."/>
            <person name="Lipzen A."/>
            <person name="Chen C."/>
            <person name="Yanf M."/>
            <person name="Daum C."/>
            <person name="Ng V."/>
            <person name="Clum A."/>
            <person name="Ohm R."/>
            <person name="Martin F."/>
            <person name="Silar P."/>
            <person name="Natvig D."/>
            <person name="Lalanne C."/>
            <person name="Gautier V."/>
            <person name="Ament-Velasquez S.L."/>
            <person name="Kruys A."/>
            <person name="Hutchinson M.I."/>
            <person name="Powell A.J."/>
            <person name="Barry K."/>
            <person name="Miller A.N."/>
            <person name="Grigoriev I.V."/>
            <person name="Debuchy R."/>
            <person name="Gladieux P."/>
            <person name="Thoren M.H."/>
            <person name="Johannesson H."/>
        </authorList>
    </citation>
    <scope>NUCLEOTIDE SEQUENCE</scope>
    <source>
        <strain evidence="2">CBS 731.68</strain>
    </source>
</reference>
<dbReference type="AlphaFoldDB" id="A0AAN6U379"/>
<feature type="transmembrane region" description="Helical" evidence="1">
    <location>
        <begin position="89"/>
        <end position="116"/>
    </location>
</feature>
<dbReference type="EMBL" id="MU853225">
    <property type="protein sequence ID" value="KAK4125642.1"/>
    <property type="molecule type" value="Genomic_DNA"/>
</dbReference>
<protein>
    <submittedName>
        <fullName evidence="2">Uncharacterized protein</fullName>
    </submittedName>
</protein>
<keyword evidence="3" id="KW-1185">Reference proteome</keyword>
<dbReference type="Proteomes" id="UP001302602">
    <property type="component" value="Unassembled WGS sequence"/>
</dbReference>
<gene>
    <name evidence="2" type="ORF">N657DRAFT_642384</name>
</gene>
<name>A0AAN6U379_9PEZI</name>
<reference evidence="2" key="1">
    <citation type="journal article" date="2023" name="Mol. Phylogenet. Evol.">
        <title>Genome-scale phylogeny and comparative genomics of the fungal order Sordariales.</title>
        <authorList>
            <person name="Hensen N."/>
            <person name="Bonometti L."/>
            <person name="Westerberg I."/>
            <person name="Brannstrom I.O."/>
            <person name="Guillou S."/>
            <person name="Cros-Aarteil S."/>
            <person name="Calhoun S."/>
            <person name="Haridas S."/>
            <person name="Kuo A."/>
            <person name="Mondo S."/>
            <person name="Pangilinan J."/>
            <person name="Riley R."/>
            <person name="LaButti K."/>
            <person name="Andreopoulos B."/>
            <person name="Lipzen A."/>
            <person name="Chen C."/>
            <person name="Yan M."/>
            <person name="Daum C."/>
            <person name="Ng V."/>
            <person name="Clum A."/>
            <person name="Steindorff A."/>
            <person name="Ohm R.A."/>
            <person name="Martin F."/>
            <person name="Silar P."/>
            <person name="Natvig D.O."/>
            <person name="Lalanne C."/>
            <person name="Gautier V."/>
            <person name="Ament-Velasquez S.L."/>
            <person name="Kruys A."/>
            <person name="Hutchinson M.I."/>
            <person name="Powell A.J."/>
            <person name="Barry K."/>
            <person name="Miller A.N."/>
            <person name="Grigoriev I.V."/>
            <person name="Debuchy R."/>
            <person name="Gladieux P."/>
            <person name="Hiltunen Thoren M."/>
            <person name="Johannesson H."/>
        </authorList>
    </citation>
    <scope>NUCLEOTIDE SEQUENCE</scope>
    <source>
        <strain evidence="2">CBS 731.68</strain>
    </source>
</reference>
<keyword evidence="1" id="KW-0812">Transmembrane</keyword>
<sequence>MTGTEAGIAADRVTGLVCHLYQRPYLSSRPGIVGGSLVVNILLPVSRKAPSHRHPIPHSILPCPDAAADGLDTPITAGFLTLTATRVPAFTAISVGIAVVAVIQLNTGVLWFIAFVGERAGKGKREEVLIEGLAI</sequence>
<proteinExistence type="predicted"/>
<dbReference type="GeneID" id="87829100"/>
<evidence type="ECO:0000313" key="2">
    <source>
        <dbReference type="EMBL" id="KAK4125642.1"/>
    </source>
</evidence>